<gene>
    <name evidence="8" type="ORF">BOX15_Mlig025693g2</name>
</gene>
<dbReference type="Pfam" id="PF00226">
    <property type="entry name" value="DnaJ"/>
    <property type="match status" value="1"/>
</dbReference>
<comment type="caution">
    <text evidence="8">The sequence shown here is derived from an EMBL/GenBank/DDBJ whole genome shotgun (WGS) entry which is preliminary data.</text>
</comment>
<dbReference type="OrthoDB" id="10250354at2759"/>
<dbReference type="PROSITE" id="PS50076">
    <property type="entry name" value="DNAJ_2"/>
    <property type="match status" value="1"/>
</dbReference>
<keyword evidence="1" id="KW-0143">Chaperone</keyword>
<dbReference type="Gene3D" id="1.10.287.110">
    <property type="entry name" value="DnaJ domain"/>
    <property type="match status" value="1"/>
</dbReference>
<dbReference type="AlphaFoldDB" id="A0A267G874"/>
<dbReference type="PROSITE" id="PS00636">
    <property type="entry name" value="DNAJ_1"/>
    <property type="match status" value="1"/>
</dbReference>
<keyword evidence="9" id="KW-1185">Reference proteome</keyword>
<evidence type="ECO:0000313" key="8">
    <source>
        <dbReference type="EMBL" id="PAA82176.1"/>
    </source>
</evidence>
<comment type="subunit">
    <text evidence="5">Interacts with HSPA5/BiP; interaction is direct. Interacts with ERN1/IRE1 (via the luminal region). Interacts with DERL1.</text>
</comment>
<dbReference type="PANTHER" id="PTHR44360:SF1">
    <property type="entry name" value="DNAJ HOMOLOG SUBFAMILY B MEMBER 9"/>
    <property type="match status" value="1"/>
</dbReference>
<dbReference type="InterPro" id="IPR001623">
    <property type="entry name" value="DnaJ_domain"/>
</dbReference>
<comment type="function">
    <text evidence="4">Co-chaperone for Hsp70 protein HSPA5/BiP that acts as a key repressor of the ERN1/IRE1-mediated unfolded protein response (UPR). J domain-containing co-chaperones stimulate the ATPase activity of Hsp70 proteins and are required for efficient substrate recognition by Hsp70 proteins. In the unstressed endoplasmic reticulum, interacts with the luminal region of ERN1/IRE1 and selectively recruits HSPA5/BiP: HSPA5/BiP disrupts the dimerization of the active ERN1/IRE1 luminal region, thereby inactivating ERN1/IRE1. Also involved in endoplasmic reticulum-associated degradation (ERAD) of misfolded proteins. Required for survival of B-cell progenitors and normal antibody production.</text>
</comment>
<dbReference type="PANTHER" id="PTHR44360">
    <property type="entry name" value="DNAJ HOMOLOG SUBFAMILY B MEMBER 9"/>
    <property type="match status" value="1"/>
</dbReference>
<dbReference type="GO" id="GO:0051787">
    <property type="term" value="F:misfolded protein binding"/>
    <property type="evidence" value="ECO:0007669"/>
    <property type="project" value="TreeGrafter"/>
</dbReference>
<dbReference type="GO" id="GO:0036503">
    <property type="term" value="P:ERAD pathway"/>
    <property type="evidence" value="ECO:0007669"/>
    <property type="project" value="TreeGrafter"/>
</dbReference>
<evidence type="ECO:0000256" key="1">
    <source>
        <dbReference type="ARBA" id="ARBA00023186"/>
    </source>
</evidence>
<keyword evidence="6" id="KW-0732">Signal</keyword>
<dbReference type="GO" id="GO:0005783">
    <property type="term" value="C:endoplasmic reticulum"/>
    <property type="evidence" value="ECO:0007669"/>
    <property type="project" value="TreeGrafter"/>
</dbReference>
<dbReference type="SUPFAM" id="SSF46565">
    <property type="entry name" value="Chaperone J-domain"/>
    <property type="match status" value="1"/>
</dbReference>
<dbReference type="EMBL" id="NIVC01000489">
    <property type="protein sequence ID" value="PAA82176.1"/>
    <property type="molecule type" value="Genomic_DNA"/>
</dbReference>
<evidence type="ECO:0000313" key="9">
    <source>
        <dbReference type="Proteomes" id="UP000215902"/>
    </source>
</evidence>
<reference evidence="8 9" key="1">
    <citation type="submission" date="2017-06" db="EMBL/GenBank/DDBJ databases">
        <title>A platform for efficient transgenesis in Macrostomum lignano, a flatworm model organism for stem cell research.</title>
        <authorList>
            <person name="Berezikov E."/>
        </authorList>
    </citation>
    <scope>NUCLEOTIDE SEQUENCE [LARGE SCALE GENOMIC DNA]</scope>
    <source>
        <strain evidence="8">DV1</strain>
        <tissue evidence="8">Whole organism</tissue>
    </source>
</reference>
<feature type="chain" id="PRO_5012040436" description="DnaJ homolog subfamily B member 9" evidence="6">
    <location>
        <begin position="25"/>
        <end position="210"/>
    </location>
</feature>
<evidence type="ECO:0000259" key="7">
    <source>
        <dbReference type="PROSITE" id="PS50076"/>
    </source>
</evidence>
<dbReference type="InterPro" id="IPR036869">
    <property type="entry name" value="J_dom_sf"/>
</dbReference>
<sequence length="210" mass="24100">MRYQLASIVLSLVVFALLCSDVLAEEDYYKLLGVEKTATQQEIKKAFRKLALKYHPDKIKTKSEKERKAAEEKFVKIAAAYEVLSDENRRRQYDAGGEDGFAEAHDFTGGNAHDFFESFFSKASHGHHHHRHHFDMNFHDIFGDDFFGNHFNDHFGNHFGQQDSFFGGSEPQQFHSHTFQETSFFSDGNQNCKTVTKKSGNTVMTQTICN</sequence>
<evidence type="ECO:0000256" key="6">
    <source>
        <dbReference type="SAM" id="SignalP"/>
    </source>
</evidence>
<evidence type="ECO:0000256" key="5">
    <source>
        <dbReference type="ARBA" id="ARBA00046365"/>
    </source>
</evidence>
<dbReference type="STRING" id="282301.A0A267G874"/>
<organism evidence="8 9">
    <name type="scientific">Macrostomum lignano</name>
    <dbReference type="NCBI Taxonomy" id="282301"/>
    <lineage>
        <taxon>Eukaryota</taxon>
        <taxon>Metazoa</taxon>
        <taxon>Spiralia</taxon>
        <taxon>Lophotrochozoa</taxon>
        <taxon>Platyhelminthes</taxon>
        <taxon>Rhabditophora</taxon>
        <taxon>Macrostomorpha</taxon>
        <taxon>Macrostomida</taxon>
        <taxon>Macrostomidae</taxon>
        <taxon>Macrostomum</taxon>
    </lineage>
</organism>
<accession>A0A267G874</accession>
<evidence type="ECO:0000256" key="3">
    <source>
        <dbReference type="ARBA" id="ARBA00041533"/>
    </source>
</evidence>
<evidence type="ECO:0000256" key="2">
    <source>
        <dbReference type="ARBA" id="ARBA00040158"/>
    </source>
</evidence>
<dbReference type="CDD" id="cd06257">
    <property type="entry name" value="DnaJ"/>
    <property type="match status" value="1"/>
</dbReference>
<dbReference type="PRINTS" id="PR00625">
    <property type="entry name" value="JDOMAIN"/>
</dbReference>
<dbReference type="Proteomes" id="UP000215902">
    <property type="component" value="Unassembled WGS sequence"/>
</dbReference>
<feature type="signal peptide" evidence="6">
    <location>
        <begin position="1"/>
        <end position="24"/>
    </location>
</feature>
<protein>
    <recommendedName>
        <fullName evidence="2">DnaJ homolog subfamily B member 9</fullName>
    </recommendedName>
    <alternativeName>
        <fullName evidence="3">Endoplasmic reticulum DNA J domain-containing protein 4</fullName>
    </alternativeName>
</protein>
<dbReference type="InterPro" id="IPR018253">
    <property type="entry name" value="DnaJ_domain_CS"/>
</dbReference>
<evidence type="ECO:0000256" key="4">
    <source>
        <dbReference type="ARBA" id="ARBA00045428"/>
    </source>
</evidence>
<dbReference type="InterPro" id="IPR051948">
    <property type="entry name" value="Hsp70_co-chaperone_J-domain"/>
</dbReference>
<name>A0A267G874_9PLAT</name>
<feature type="domain" description="J" evidence="7">
    <location>
        <begin position="27"/>
        <end position="97"/>
    </location>
</feature>
<proteinExistence type="predicted"/>
<dbReference type="SMART" id="SM00271">
    <property type="entry name" value="DnaJ"/>
    <property type="match status" value="1"/>
</dbReference>
<dbReference type="GO" id="GO:0051087">
    <property type="term" value="F:protein-folding chaperone binding"/>
    <property type="evidence" value="ECO:0007669"/>
    <property type="project" value="TreeGrafter"/>
</dbReference>